<keyword evidence="2" id="KW-1185">Reference proteome</keyword>
<evidence type="ECO:0000313" key="2">
    <source>
        <dbReference type="Proteomes" id="UP000092462"/>
    </source>
</evidence>
<name>A0A1B0DDP9_PHLPP</name>
<dbReference type="VEuPathDB" id="VectorBase:PPAI006022"/>
<accession>A0A1B0DDP9</accession>
<organism evidence="1 2">
    <name type="scientific">Phlebotomus papatasi</name>
    <name type="common">Sandfly</name>
    <dbReference type="NCBI Taxonomy" id="29031"/>
    <lineage>
        <taxon>Eukaryota</taxon>
        <taxon>Metazoa</taxon>
        <taxon>Ecdysozoa</taxon>
        <taxon>Arthropoda</taxon>
        <taxon>Hexapoda</taxon>
        <taxon>Insecta</taxon>
        <taxon>Pterygota</taxon>
        <taxon>Neoptera</taxon>
        <taxon>Endopterygota</taxon>
        <taxon>Diptera</taxon>
        <taxon>Nematocera</taxon>
        <taxon>Psychodoidea</taxon>
        <taxon>Psychodidae</taxon>
        <taxon>Phlebotomus</taxon>
        <taxon>Phlebotomus</taxon>
    </lineage>
</organism>
<dbReference type="AlphaFoldDB" id="A0A1B0DDP9"/>
<evidence type="ECO:0000313" key="1">
    <source>
        <dbReference type="EnsemblMetazoa" id="PPAI006022-PA"/>
    </source>
</evidence>
<proteinExistence type="predicted"/>
<sequence length="419" mass="48782">MDYEDMGNTEEVPSQPKKTFTATLKAKASTTLPKFDTLQKMTPTKKPNLTVFEASSAEIVDKDVIFRGKLENSGRKVLSDEREFWCVWKNENLVGKVQNGEKVHFRIQDLTTMTFKVTRIPIDRKLKFENGRYMQLFFLYRDSILNLAIVDCGIEESLVFLEFDLNTYQTTFHPAILMSRRTFAQEMTPQNTVLWGDYFFFVRKVLLEADQRRIYAEVYRYNLVRKGKFRCISQLPDVAGFPEGFMEVTYDAIASDKTGIVLFGVRTPHAPPFSEKVALLDTRRNRWTIFPQHRNRKTFTPCATLEKIAVAESGGDILYVKRTQELELWQSNMFSRQSKCVTKISALYVELVHRISRNNILIVTRMNDQFFLIRKSQEAPPSLRQLSADILRRYNLHKPSNAELKALGINRKFFNMLIK</sequence>
<reference evidence="1" key="1">
    <citation type="submission" date="2022-08" db="UniProtKB">
        <authorList>
            <consortium name="EnsemblMetazoa"/>
        </authorList>
    </citation>
    <scope>IDENTIFICATION</scope>
    <source>
        <strain evidence="1">Israel</strain>
    </source>
</reference>
<protein>
    <submittedName>
        <fullName evidence="1">Uncharacterized protein</fullName>
    </submittedName>
</protein>
<dbReference type="Proteomes" id="UP000092462">
    <property type="component" value="Unassembled WGS sequence"/>
</dbReference>
<dbReference type="EnsemblMetazoa" id="PPAI006022-RA">
    <property type="protein sequence ID" value="PPAI006022-PA"/>
    <property type="gene ID" value="PPAI006022"/>
</dbReference>
<dbReference type="EMBL" id="AJVK01032139">
    <property type="status" value="NOT_ANNOTATED_CDS"/>
    <property type="molecule type" value="Genomic_DNA"/>
</dbReference>